<gene>
    <name evidence="1" type="ORF">Selli1_24960</name>
</gene>
<dbReference type="Pfam" id="PF03692">
    <property type="entry name" value="CxxCxxCC"/>
    <property type="match status" value="1"/>
</dbReference>
<keyword evidence="2" id="KW-1185">Reference proteome</keyword>
<accession>A0A9W6C7Q3</accession>
<sequence length="221" mass="25691">MLRNIDLNEISDGNLYTSNDLVRADCGGCRGCSDCCQGMGDSIILDPYDMDQLYRGTGLKPEELLLRAVDLSVVDGIILPHLKMTGKRDCCPFLSGEGRCRIHAFRPGFCRLFPLGRLYEDGSFSYFLQTKECKKTHRSKIRIKKWLDIPDLPRYEDYVCSWHYLLMDLQAHIERAGDESYQKQVSMYVLQNFYLTPYPEEGFYEAFQERYETCKKLFHLA</sequence>
<dbReference type="PANTHER" id="PTHR35866">
    <property type="entry name" value="PUTATIVE-RELATED"/>
    <property type="match status" value="1"/>
</dbReference>
<dbReference type="InterPro" id="IPR005358">
    <property type="entry name" value="Puta_zinc/iron-chelating_dom"/>
</dbReference>
<dbReference type="Proteomes" id="UP001145145">
    <property type="component" value="Unassembled WGS sequence"/>
</dbReference>
<comment type="caution">
    <text evidence="1">The sequence shown here is derived from an EMBL/GenBank/DDBJ whole genome shotgun (WGS) entry which is preliminary data.</text>
</comment>
<evidence type="ECO:0008006" key="3">
    <source>
        <dbReference type="Google" id="ProtNLM"/>
    </source>
</evidence>
<dbReference type="AlphaFoldDB" id="A0A9W6C7Q3"/>
<protein>
    <recommendedName>
        <fullName evidence="3">YkgJ family cysteine cluster protein</fullName>
    </recommendedName>
</protein>
<dbReference type="RefSeq" id="WP_281873153.1">
    <property type="nucleotide sequence ID" value="NZ_BSBO01000027.1"/>
</dbReference>
<organism evidence="1 2">
    <name type="scientific">Sellimonas catena</name>
    <dbReference type="NCBI Taxonomy" id="2994035"/>
    <lineage>
        <taxon>Bacteria</taxon>
        <taxon>Bacillati</taxon>
        <taxon>Bacillota</taxon>
        <taxon>Clostridia</taxon>
        <taxon>Lachnospirales</taxon>
        <taxon>Lachnospiraceae</taxon>
        <taxon>Sellimonas</taxon>
    </lineage>
</organism>
<proteinExistence type="predicted"/>
<name>A0A9W6C7Q3_9FIRM</name>
<dbReference type="PANTHER" id="PTHR35866:SF1">
    <property type="entry name" value="YKGJ FAMILY CYSTEINE CLUSTER PROTEIN"/>
    <property type="match status" value="1"/>
</dbReference>
<dbReference type="EMBL" id="BSBO01000027">
    <property type="protein sequence ID" value="GLG05322.1"/>
    <property type="molecule type" value="Genomic_DNA"/>
</dbReference>
<evidence type="ECO:0000313" key="2">
    <source>
        <dbReference type="Proteomes" id="UP001145145"/>
    </source>
</evidence>
<reference evidence="1 2" key="1">
    <citation type="journal article" date="2023" name="Int. J. Syst. Evol. Microbiol.">
        <title>Sellimonas catena sp. nov., isolated from human faeces.</title>
        <authorList>
            <person name="Hisatomi A."/>
            <person name="Ohkuma M."/>
            <person name="Sakamoto M."/>
        </authorList>
    </citation>
    <scope>NUCLEOTIDE SEQUENCE [LARGE SCALE GENOMIC DNA]</scope>
    <source>
        <strain evidence="1 2">12EGH17</strain>
    </source>
</reference>
<evidence type="ECO:0000313" key="1">
    <source>
        <dbReference type="EMBL" id="GLG05322.1"/>
    </source>
</evidence>